<dbReference type="PANTHER" id="PTHR30146:SF153">
    <property type="entry name" value="LACTOSE OPERON REPRESSOR"/>
    <property type="match status" value="1"/>
</dbReference>
<keyword evidence="1" id="KW-0805">Transcription regulation</keyword>
<accession>A0A840VZI1</accession>
<evidence type="ECO:0000313" key="7">
    <source>
        <dbReference type="Proteomes" id="UP000579647"/>
    </source>
</evidence>
<dbReference type="Gene3D" id="3.40.50.2300">
    <property type="match status" value="2"/>
</dbReference>
<dbReference type="SUPFAM" id="SSF47413">
    <property type="entry name" value="lambda repressor-like DNA-binding domains"/>
    <property type="match status" value="1"/>
</dbReference>
<evidence type="ECO:0000313" key="6">
    <source>
        <dbReference type="EMBL" id="MBB5489124.1"/>
    </source>
</evidence>
<feature type="compositionally biased region" description="Gly residues" evidence="4">
    <location>
        <begin position="226"/>
        <end position="236"/>
    </location>
</feature>
<keyword evidence="7" id="KW-1185">Reference proteome</keyword>
<dbReference type="PANTHER" id="PTHR30146">
    <property type="entry name" value="LACI-RELATED TRANSCRIPTIONAL REPRESSOR"/>
    <property type="match status" value="1"/>
</dbReference>
<organism evidence="6 7">
    <name type="scientific">Nocardiopsis metallicus</name>
    <dbReference type="NCBI Taxonomy" id="179819"/>
    <lineage>
        <taxon>Bacteria</taxon>
        <taxon>Bacillati</taxon>
        <taxon>Actinomycetota</taxon>
        <taxon>Actinomycetes</taxon>
        <taxon>Streptosporangiales</taxon>
        <taxon>Nocardiopsidaceae</taxon>
        <taxon>Nocardiopsis</taxon>
    </lineage>
</organism>
<feature type="compositionally biased region" description="Low complexity" evidence="4">
    <location>
        <begin position="204"/>
        <end position="225"/>
    </location>
</feature>
<dbReference type="InterPro" id="IPR000843">
    <property type="entry name" value="HTH_LacI"/>
</dbReference>
<reference evidence="6 7" key="1">
    <citation type="submission" date="2020-08" db="EMBL/GenBank/DDBJ databases">
        <title>Sequencing the genomes of 1000 actinobacteria strains.</title>
        <authorList>
            <person name="Klenk H.-P."/>
        </authorList>
    </citation>
    <scope>NUCLEOTIDE SEQUENCE [LARGE SCALE GENOMIC DNA]</scope>
    <source>
        <strain evidence="6 7">DSM 44598</strain>
    </source>
</reference>
<dbReference type="Gene3D" id="1.10.260.40">
    <property type="entry name" value="lambda repressor-like DNA-binding domains"/>
    <property type="match status" value="1"/>
</dbReference>
<dbReference type="SMART" id="SM00354">
    <property type="entry name" value="HTH_LACI"/>
    <property type="match status" value="1"/>
</dbReference>
<protein>
    <submittedName>
        <fullName evidence="6">DNA-binding LacI/PurR family transcriptional regulator</fullName>
    </submittedName>
</protein>
<evidence type="ECO:0000256" key="2">
    <source>
        <dbReference type="ARBA" id="ARBA00023125"/>
    </source>
</evidence>
<dbReference type="InterPro" id="IPR046335">
    <property type="entry name" value="LacI/GalR-like_sensor"/>
</dbReference>
<gene>
    <name evidence="6" type="ORF">HNR07_000261</name>
</gene>
<proteinExistence type="predicted"/>
<dbReference type="InterPro" id="IPR010982">
    <property type="entry name" value="Lambda_DNA-bd_dom_sf"/>
</dbReference>
<feature type="domain" description="HTH lacI-type" evidence="5">
    <location>
        <begin position="9"/>
        <end position="63"/>
    </location>
</feature>
<evidence type="ECO:0000259" key="5">
    <source>
        <dbReference type="PROSITE" id="PS50932"/>
    </source>
</evidence>
<keyword evidence="2 6" id="KW-0238">DNA-binding</keyword>
<dbReference type="PROSITE" id="PS50932">
    <property type="entry name" value="HTH_LACI_2"/>
    <property type="match status" value="1"/>
</dbReference>
<dbReference type="PROSITE" id="PS00356">
    <property type="entry name" value="HTH_LACI_1"/>
    <property type="match status" value="1"/>
</dbReference>
<evidence type="ECO:0000256" key="4">
    <source>
        <dbReference type="SAM" id="MobiDB-lite"/>
    </source>
</evidence>
<dbReference type="Proteomes" id="UP000579647">
    <property type="component" value="Unassembled WGS sequence"/>
</dbReference>
<dbReference type="Pfam" id="PF00356">
    <property type="entry name" value="LacI"/>
    <property type="match status" value="1"/>
</dbReference>
<feature type="region of interest" description="Disordered" evidence="4">
    <location>
        <begin position="204"/>
        <end position="237"/>
    </location>
</feature>
<dbReference type="CDD" id="cd01392">
    <property type="entry name" value="HTH_LacI"/>
    <property type="match status" value="1"/>
</dbReference>
<dbReference type="InterPro" id="IPR028082">
    <property type="entry name" value="Peripla_BP_I"/>
</dbReference>
<dbReference type="SUPFAM" id="SSF53822">
    <property type="entry name" value="Periplasmic binding protein-like I"/>
    <property type="match status" value="1"/>
</dbReference>
<comment type="caution">
    <text evidence="6">The sequence shown here is derived from an EMBL/GenBank/DDBJ whole genome shotgun (WGS) entry which is preliminary data.</text>
</comment>
<dbReference type="Pfam" id="PF13377">
    <property type="entry name" value="Peripla_BP_3"/>
    <property type="match status" value="1"/>
</dbReference>
<dbReference type="EMBL" id="JACHDO010000001">
    <property type="protein sequence ID" value="MBB5489124.1"/>
    <property type="molecule type" value="Genomic_DNA"/>
</dbReference>
<dbReference type="AlphaFoldDB" id="A0A840VZI1"/>
<evidence type="ECO:0000256" key="1">
    <source>
        <dbReference type="ARBA" id="ARBA00023015"/>
    </source>
</evidence>
<dbReference type="GO" id="GO:0000976">
    <property type="term" value="F:transcription cis-regulatory region binding"/>
    <property type="evidence" value="ECO:0007669"/>
    <property type="project" value="TreeGrafter"/>
</dbReference>
<sequence length="361" mass="37335">MPERRGRSPVMHDVARLAGVSHQTVSRVLNAHRGIRPETEARVRAAIAELGYRRNTSARALVTHSSRLVGVLTTVPDHPDTARALVGIERALRAAGRTLLFAGTAPEELAASAERLFGHALEGCVALVPGQEGELAAVKGPPPTVVVDAPPAHAALTVRADQRGGAYALTRHLLDLGHRTVHHVAGTAPGHAARTEGWRQALREAGAPEPEAVAGAETGTETESGTGAGSGPGTGHTAGLVLAARRAAGEEVTAVLAADDHIALGLLHAFTESGLRVPGQVSVAGFGDRPEAAHLCPALTTASADPAEVGEAAVRLLLAEPEEREGAGANPEQDRAVTALLLPVRLRVRRSTGPPPARRPR</sequence>
<dbReference type="GO" id="GO:0003700">
    <property type="term" value="F:DNA-binding transcription factor activity"/>
    <property type="evidence" value="ECO:0007669"/>
    <property type="project" value="TreeGrafter"/>
</dbReference>
<dbReference type="RefSeq" id="WP_246420019.1">
    <property type="nucleotide sequence ID" value="NZ_BAAAKM010000089.1"/>
</dbReference>
<name>A0A840VZI1_9ACTN</name>
<keyword evidence="3" id="KW-0804">Transcription</keyword>
<evidence type="ECO:0000256" key="3">
    <source>
        <dbReference type="ARBA" id="ARBA00023163"/>
    </source>
</evidence>